<accession>A0A4R7T587</accession>
<dbReference type="InterPro" id="IPR025438">
    <property type="entry name" value="DUF4180"/>
</dbReference>
<dbReference type="RefSeq" id="WP_133976840.1">
    <property type="nucleotide sequence ID" value="NZ_SOCE01000001.1"/>
</dbReference>
<evidence type="ECO:0000259" key="1">
    <source>
        <dbReference type="Pfam" id="PF13788"/>
    </source>
</evidence>
<dbReference type="OrthoDB" id="8595425at2"/>
<dbReference type="AlphaFoldDB" id="A0A4R7T587"/>
<reference evidence="2 3" key="1">
    <citation type="submission" date="2019-03" db="EMBL/GenBank/DDBJ databases">
        <title>Genomic Encyclopedia of Type Strains, Phase III (KMG-III): the genomes of soil and plant-associated and newly described type strains.</title>
        <authorList>
            <person name="Whitman W."/>
        </authorList>
    </citation>
    <scope>NUCLEOTIDE SEQUENCE [LARGE SCALE GENOMIC DNA]</scope>
    <source>
        <strain evidence="2 3">VKM Ac-2575</strain>
    </source>
</reference>
<sequence length="118" mass="13232">MVEHLHGTTVYIADREVSTDRDAVDVIAAAHYEHGAEFLVLPVDKLPAEFFRLKSGIAGAIVQKFVDYRMRLAVMGDIEAHAAASTPFRDWVREANRGRHLWFVADLADLSERLAAQQ</sequence>
<proteinExistence type="predicted"/>
<name>A0A4R7T587_9ACTN</name>
<evidence type="ECO:0000313" key="2">
    <source>
        <dbReference type="EMBL" id="TDU86992.1"/>
    </source>
</evidence>
<dbReference type="Proteomes" id="UP000295151">
    <property type="component" value="Unassembled WGS sequence"/>
</dbReference>
<organism evidence="2 3">
    <name type="scientific">Kribbella voronezhensis</name>
    <dbReference type="NCBI Taxonomy" id="2512212"/>
    <lineage>
        <taxon>Bacteria</taxon>
        <taxon>Bacillati</taxon>
        <taxon>Actinomycetota</taxon>
        <taxon>Actinomycetes</taxon>
        <taxon>Propionibacteriales</taxon>
        <taxon>Kribbellaceae</taxon>
        <taxon>Kribbella</taxon>
    </lineage>
</organism>
<evidence type="ECO:0000313" key="3">
    <source>
        <dbReference type="Proteomes" id="UP000295151"/>
    </source>
</evidence>
<protein>
    <submittedName>
        <fullName evidence="2">Uncharacterized protein DUF4180</fullName>
    </submittedName>
</protein>
<dbReference type="EMBL" id="SOCE01000001">
    <property type="protein sequence ID" value="TDU86992.1"/>
    <property type="molecule type" value="Genomic_DNA"/>
</dbReference>
<dbReference type="Pfam" id="PF13788">
    <property type="entry name" value="DUF4180"/>
    <property type="match status" value="1"/>
</dbReference>
<comment type="caution">
    <text evidence="2">The sequence shown here is derived from an EMBL/GenBank/DDBJ whole genome shotgun (WGS) entry which is preliminary data.</text>
</comment>
<gene>
    <name evidence="2" type="ORF">EV138_0509</name>
</gene>
<feature type="domain" description="DUF4180" evidence="1">
    <location>
        <begin position="14"/>
        <end position="114"/>
    </location>
</feature>
<keyword evidence="3" id="KW-1185">Reference proteome</keyword>